<evidence type="ECO:0000256" key="3">
    <source>
        <dbReference type="ARBA" id="ARBA00023098"/>
    </source>
</evidence>
<dbReference type="Gene3D" id="3.40.1090.10">
    <property type="entry name" value="Cytosolic phospholipase A2 catalytic domain"/>
    <property type="match status" value="2"/>
</dbReference>
<dbReference type="InterPro" id="IPR016035">
    <property type="entry name" value="Acyl_Trfase/lysoPLipase"/>
</dbReference>
<dbReference type="PROSITE" id="PS51635">
    <property type="entry name" value="PNPLA"/>
    <property type="match status" value="1"/>
</dbReference>
<evidence type="ECO:0000313" key="7">
    <source>
        <dbReference type="Proteomes" id="UP001366166"/>
    </source>
</evidence>
<proteinExistence type="predicted"/>
<dbReference type="GO" id="GO:0016042">
    <property type="term" value="P:lipid catabolic process"/>
    <property type="evidence" value="ECO:0007669"/>
    <property type="project" value="UniProtKB-UniRule"/>
</dbReference>
<keyword evidence="2 4" id="KW-0442">Lipid degradation</keyword>
<evidence type="ECO:0000313" key="6">
    <source>
        <dbReference type="EMBL" id="BEQ14886.1"/>
    </source>
</evidence>
<accession>A0AAU9EWQ4</accession>
<evidence type="ECO:0000256" key="1">
    <source>
        <dbReference type="ARBA" id="ARBA00022801"/>
    </source>
</evidence>
<keyword evidence="3 4" id="KW-0443">Lipid metabolism</keyword>
<organism evidence="6 7">
    <name type="scientific">Desulfoferula mesophila</name>
    <dbReference type="NCBI Taxonomy" id="3058419"/>
    <lineage>
        <taxon>Bacteria</taxon>
        <taxon>Pseudomonadati</taxon>
        <taxon>Thermodesulfobacteriota</taxon>
        <taxon>Desulfarculia</taxon>
        <taxon>Desulfarculales</taxon>
        <taxon>Desulfarculaceae</taxon>
        <taxon>Desulfoferula</taxon>
    </lineage>
</organism>
<dbReference type="InterPro" id="IPR002641">
    <property type="entry name" value="PNPLA_dom"/>
</dbReference>
<dbReference type="GO" id="GO:0016787">
    <property type="term" value="F:hydrolase activity"/>
    <property type="evidence" value="ECO:0007669"/>
    <property type="project" value="UniProtKB-UniRule"/>
</dbReference>
<dbReference type="SUPFAM" id="SSF52151">
    <property type="entry name" value="FabD/lysophospholipase-like"/>
    <property type="match status" value="1"/>
</dbReference>
<dbReference type="PANTHER" id="PTHR14226:SF76">
    <property type="entry name" value="NTE FAMILY PROTEIN RSSA"/>
    <property type="match status" value="1"/>
</dbReference>
<feature type="short sequence motif" description="GXSXG" evidence="4">
    <location>
        <begin position="47"/>
        <end position="51"/>
    </location>
</feature>
<evidence type="ECO:0000256" key="2">
    <source>
        <dbReference type="ARBA" id="ARBA00022963"/>
    </source>
</evidence>
<sequence>MNKQGEGRAGAPKVGLALGSGSSRGWAHIGVIRALAEAGVEISCIAGTSIGALVGAGFALDKMDVLEEFARQLDWKQIVSFLDVVFPRSGLFDGGKITEFFRGHVHEVNIQDLPLPYCAVATDLATGDEVVFSQGDLVEAIRASVSIPGVFTPARRDGAFLVDGGLVNPVPVSVARRMGADYVIAVDLNHGRIDKSGNGAMTDNDSSAKHGEEDLKRKITQELADRFSQLSSPSLSQIGKWISKEPTPNIIEVLTTSINIMAAQITEINLKRDPPDLLIRPRLGHLRLMEFHRAEEAIEEGYRETVRRLAQAHPPATGRAR</sequence>
<dbReference type="Pfam" id="PF01734">
    <property type="entry name" value="Patatin"/>
    <property type="match status" value="1"/>
</dbReference>
<dbReference type="EMBL" id="AP028679">
    <property type="protein sequence ID" value="BEQ14886.1"/>
    <property type="molecule type" value="Genomic_DNA"/>
</dbReference>
<gene>
    <name evidence="6" type="ORF">FAK_19520</name>
</gene>
<name>A0AAU9EWQ4_9BACT</name>
<feature type="short sequence motif" description="DGA/G" evidence="4">
    <location>
        <begin position="163"/>
        <end position="165"/>
    </location>
</feature>
<keyword evidence="7" id="KW-1185">Reference proteome</keyword>
<dbReference type="InterPro" id="IPR050301">
    <property type="entry name" value="NTE"/>
</dbReference>
<evidence type="ECO:0000259" key="5">
    <source>
        <dbReference type="PROSITE" id="PS51635"/>
    </source>
</evidence>
<comment type="caution">
    <text evidence="4">Lacks conserved residue(s) required for the propagation of feature annotation.</text>
</comment>
<reference evidence="7" key="1">
    <citation type="journal article" date="2023" name="Arch. Microbiol.">
        <title>Desulfoferula mesophilus gen. nov. sp. nov., a mesophilic sulfate-reducing bacterium isolated from a brackish lake sediment.</title>
        <authorList>
            <person name="Watanabe T."/>
            <person name="Yabe T."/>
            <person name="Tsuji J.M."/>
            <person name="Fukui M."/>
        </authorList>
    </citation>
    <scope>NUCLEOTIDE SEQUENCE [LARGE SCALE GENOMIC DNA]</scope>
    <source>
        <strain evidence="7">12FAK</strain>
    </source>
</reference>
<feature type="active site" description="Nucleophile" evidence="4">
    <location>
        <position position="49"/>
    </location>
</feature>
<feature type="active site" description="Proton acceptor" evidence="4">
    <location>
        <position position="163"/>
    </location>
</feature>
<protein>
    <submittedName>
        <fullName evidence="6">Patatin</fullName>
    </submittedName>
</protein>
<feature type="domain" description="PNPLA" evidence="5">
    <location>
        <begin position="16"/>
        <end position="176"/>
    </location>
</feature>
<dbReference type="Proteomes" id="UP001366166">
    <property type="component" value="Chromosome"/>
</dbReference>
<dbReference type="AlphaFoldDB" id="A0AAU9EWQ4"/>
<evidence type="ECO:0000256" key="4">
    <source>
        <dbReference type="PROSITE-ProRule" id="PRU01161"/>
    </source>
</evidence>
<keyword evidence="1 4" id="KW-0378">Hydrolase</keyword>
<dbReference type="KEGG" id="dmp:FAK_19520"/>
<dbReference type="RefSeq" id="WP_338606558.1">
    <property type="nucleotide sequence ID" value="NZ_AP028679.1"/>
</dbReference>
<dbReference type="PANTHER" id="PTHR14226">
    <property type="entry name" value="NEUROPATHY TARGET ESTERASE/SWISS CHEESE D.MELANOGASTER"/>
    <property type="match status" value="1"/>
</dbReference>